<name>A0AA39FC15_MICHY</name>
<reference evidence="2" key="2">
    <citation type="submission" date="2023-03" db="EMBL/GenBank/DDBJ databases">
        <authorList>
            <person name="Inwood S.N."/>
            <person name="Skelly J.G."/>
            <person name="Guhlin J."/>
            <person name="Harrop T.W.R."/>
            <person name="Goldson S.G."/>
            <person name="Dearden P.K."/>
        </authorList>
    </citation>
    <scope>NUCLEOTIDE SEQUENCE</scope>
    <source>
        <strain evidence="2">Lincoln</strain>
        <tissue evidence="2">Whole body</tissue>
    </source>
</reference>
<reference evidence="2" key="1">
    <citation type="journal article" date="2023" name="bioRxiv">
        <title>Scaffold-level genome assemblies of two parasitoid biocontrol wasps reveal the parthenogenesis mechanism and an associated novel virus.</title>
        <authorList>
            <person name="Inwood S."/>
            <person name="Skelly J."/>
            <person name="Guhlin J."/>
            <person name="Harrop T."/>
            <person name="Goldson S."/>
            <person name="Dearden P."/>
        </authorList>
    </citation>
    <scope>NUCLEOTIDE SEQUENCE</scope>
    <source>
        <strain evidence="2">Lincoln</strain>
        <tissue evidence="2">Whole body</tissue>
    </source>
</reference>
<dbReference type="Proteomes" id="UP001168972">
    <property type="component" value="Unassembled WGS sequence"/>
</dbReference>
<proteinExistence type="predicted"/>
<keyword evidence="1" id="KW-0732">Signal</keyword>
<sequence>MFLRLIYISFFLLEFTQIIYSAPLIENDQYNYSNNLEQSPLGNLFKYKAQIIDKLSNIINQTFQNGFGVFLKNINNLGASFNSLIGATNRLIDDGFAAGRQYGMTIFEGIMIVPKSIADLVLAMTENNAYINVNAARSLSYVNGRPNYLFQFVDEQGRIIPVTASVANKLVPNINV</sequence>
<feature type="chain" id="PRO_5041369383" evidence="1">
    <location>
        <begin position="22"/>
        <end position="176"/>
    </location>
</feature>
<accession>A0AA39FC15</accession>
<evidence type="ECO:0000313" key="3">
    <source>
        <dbReference type="Proteomes" id="UP001168972"/>
    </source>
</evidence>
<comment type="caution">
    <text evidence="2">The sequence shown here is derived from an EMBL/GenBank/DDBJ whole genome shotgun (WGS) entry which is preliminary data.</text>
</comment>
<dbReference type="AlphaFoldDB" id="A0AA39FC15"/>
<dbReference type="EMBL" id="JAQQBR010001832">
    <property type="protein sequence ID" value="KAK0166788.1"/>
    <property type="molecule type" value="Genomic_DNA"/>
</dbReference>
<protein>
    <submittedName>
        <fullName evidence="2">Uncharacterized protein</fullName>
    </submittedName>
</protein>
<keyword evidence="3" id="KW-1185">Reference proteome</keyword>
<evidence type="ECO:0000313" key="2">
    <source>
        <dbReference type="EMBL" id="KAK0166788.1"/>
    </source>
</evidence>
<organism evidence="2 3">
    <name type="scientific">Microctonus hyperodae</name>
    <name type="common">Parasitoid wasp</name>
    <dbReference type="NCBI Taxonomy" id="165561"/>
    <lineage>
        <taxon>Eukaryota</taxon>
        <taxon>Metazoa</taxon>
        <taxon>Ecdysozoa</taxon>
        <taxon>Arthropoda</taxon>
        <taxon>Hexapoda</taxon>
        <taxon>Insecta</taxon>
        <taxon>Pterygota</taxon>
        <taxon>Neoptera</taxon>
        <taxon>Endopterygota</taxon>
        <taxon>Hymenoptera</taxon>
        <taxon>Apocrita</taxon>
        <taxon>Ichneumonoidea</taxon>
        <taxon>Braconidae</taxon>
        <taxon>Euphorinae</taxon>
        <taxon>Microctonus</taxon>
    </lineage>
</organism>
<feature type="signal peptide" evidence="1">
    <location>
        <begin position="1"/>
        <end position="21"/>
    </location>
</feature>
<evidence type="ECO:0000256" key="1">
    <source>
        <dbReference type="SAM" id="SignalP"/>
    </source>
</evidence>
<gene>
    <name evidence="2" type="ORF">PV327_004272</name>
</gene>